<dbReference type="AlphaFoldDB" id="A0A7W7Q186"/>
<evidence type="ECO:0000259" key="1">
    <source>
        <dbReference type="Pfam" id="PF19809"/>
    </source>
</evidence>
<keyword evidence="3" id="KW-1185">Reference proteome</keyword>
<accession>A0A7W7Q186</accession>
<organism evidence="2 3">
    <name type="scientific">Actinophytocola algeriensis</name>
    <dbReference type="NCBI Taxonomy" id="1768010"/>
    <lineage>
        <taxon>Bacteria</taxon>
        <taxon>Bacillati</taxon>
        <taxon>Actinomycetota</taxon>
        <taxon>Actinomycetes</taxon>
        <taxon>Pseudonocardiales</taxon>
        <taxon>Pseudonocardiaceae</taxon>
    </lineage>
</organism>
<dbReference type="EMBL" id="JACHJQ010000002">
    <property type="protein sequence ID" value="MBB4905120.1"/>
    <property type="molecule type" value="Genomic_DNA"/>
</dbReference>
<evidence type="ECO:0000313" key="3">
    <source>
        <dbReference type="Proteomes" id="UP000520767"/>
    </source>
</evidence>
<name>A0A7W7Q186_9PSEU</name>
<reference evidence="2 3" key="1">
    <citation type="submission" date="2020-08" db="EMBL/GenBank/DDBJ databases">
        <title>Genomic Encyclopedia of Type Strains, Phase III (KMG-III): the genomes of soil and plant-associated and newly described type strains.</title>
        <authorList>
            <person name="Whitman W."/>
        </authorList>
    </citation>
    <scope>NUCLEOTIDE SEQUENCE [LARGE SCALE GENOMIC DNA]</scope>
    <source>
        <strain evidence="2 3">CECT 8960</strain>
    </source>
</reference>
<dbReference type="Pfam" id="PF19809">
    <property type="entry name" value="DUF6292"/>
    <property type="match status" value="1"/>
</dbReference>
<evidence type="ECO:0000313" key="2">
    <source>
        <dbReference type="EMBL" id="MBB4905120.1"/>
    </source>
</evidence>
<dbReference type="InterPro" id="IPR046259">
    <property type="entry name" value="DUF6292"/>
</dbReference>
<dbReference type="Proteomes" id="UP000520767">
    <property type="component" value="Unassembled WGS sequence"/>
</dbReference>
<sequence>MPRPGPENGGDMMHFDFDDTVLLGLHGYVRSVCRALGLRGESSYVQVDGPASAYIPLDERLRRFPDHDVALLWDEDHGWSAAVETQSGEELPVVAALGRDLLPPPETVAEWARDLFLGEDDTVLGERPVLTGADTLRHRLSAYIGDALSLPVGSRTPGSDGETLAIA</sequence>
<dbReference type="RefSeq" id="WP_311770922.1">
    <property type="nucleotide sequence ID" value="NZ_JACHJQ010000002.1"/>
</dbReference>
<comment type="caution">
    <text evidence="2">The sequence shown here is derived from an EMBL/GenBank/DDBJ whole genome shotgun (WGS) entry which is preliminary data.</text>
</comment>
<gene>
    <name evidence="2" type="ORF">FHR82_001337</name>
</gene>
<proteinExistence type="predicted"/>
<protein>
    <recommendedName>
        <fullName evidence="1">DUF6292 domain-containing protein</fullName>
    </recommendedName>
</protein>
<feature type="domain" description="DUF6292" evidence="1">
    <location>
        <begin position="28"/>
        <end position="114"/>
    </location>
</feature>